<evidence type="ECO:0000313" key="2">
    <source>
        <dbReference type="Proteomes" id="UP000229907"/>
    </source>
</evidence>
<sequence>MKTLREQVRYNLDAVRQHVVGTSRISRDDLIVLLKLRAVAPSRCTTDRSRDASADNDMQRIQSKCGMEPVSDHGVKFFDAADTVRTLGLFASGKIG</sequence>
<dbReference type="AlphaFoldDB" id="A0A2D3D3Z6"/>
<dbReference type="KEGG" id="bcho:BcFMB_01375"/>
<dbReference type="EMBL" id="CP018044">
    <property type="protein sequence ID" value="ATU19808.1"/>
    <property type="molecule type" value="Genomic_DNA"/>
</dbReference>
<evidence type="ECO:0000313" key="1">
    <source>
        <dbReference type="EMBL" id="ATU19808.1"/>
    </source>
</evidence>
<proteinExistence type="predicted"/>
<dbReference type="Proteomes" id="UP000229907">
    <property type="component" value="Chromosome"/>
</dbReference>
<accession>A0A2D3D3Z6</accession>
<organism evidence="1 2">
    <name type="scientific">Bifidobacterium choerinum</name>
    <dbReference type="NCBI Taxonomy" id="35760"/>
    <lineage>
        <taxon>Bacteria</taxon>
        <taxon>Bacillati</taxon>
        <taxon>Actinomycetota</taxon>
        <taxon>Actinomycetes</taxon>
        <taxon>Bifidobacteriales</taxon>
        <taxon>Bifidobacteriaceae</taxon>
        <taxon>Bifidobacterium</taxon>
    </lineage>
</organism>
<protein>
    <submittedName>
        <fullName evidence="1">Uncharacterized protein</fullName>
    </submittedName>
</protein>
<reference evidence="1 2" key="1">
    <citation type="submission" date="2016-11" db="EMBL/GenBank/DDBJ databases">
        <title>complete genome sequence of Bifidobacterium choerinum strain FMB-1.</title>
        <authorList>
            <person name="Park C.-S."/>
            <person name="Jung D.-H."/>
            <person name="Choi D.-S."/>
        </authorList>
    </citation>
    <scope>NUCLEOTIDE SEQUENCE [LARGE SCALE GENOMIC DNA]</scope>
    <source>
        <strain evidence="1 2">FMB-1</strain>
    </source>
</reference>
<gene>
    <name evidence="1" type="ORF">BcFMB_01375</name>
</gene>
<name>A0A2D3D3Z6_9BIFI</name>